<reference evidence="7 8" key="1">
    <citation type="journal article" date="2019" name="Nat. Ecol. Evol.">
        <title>Megaphylogeny resolves global patterns of mushroom evolution.</title>
        <authorList>
            <person name="Varga T."/>
            <person name="Krizsan K."/>
            <person name="Foldi C."/>
            <person name="Dima B."/>
            <person name="Sanchez-Garcia M."/>
            <person name="Sanchez-Ramirez S."/>
            <person name="Szollosi G.J."/>
            <person name="Szarkandi J.G."/>
            <person name="Papp V."/>
            <person name="Albert L."/>
            <person name="Andreopoulos W."/>
            <person name="Angelini C."/>
            <person name="Antonin V."/>
            <person name="Barry K.W."/>
            <person name="Bougher N.L."/>
            <person name="Buchanan P."/>
            <person name="Buyck B."/>
            <person name="Bense V."/>
            <person name="Catcheside P."/>
            <person name="Chovatia M."/>
            <person name="Cooper J."/>
            <person name="Damon W."/>
            <person name="Desjardin D."/>
            <person name="Finy P."/>
            <person name="Geml J."/>
            <person name="Haridas S."/>
            <person name="Hughes K."/>
            <person name="Justo A."/>
            <person name="Karasinski D."/>
            <person name="Kautmanova I."/>
            <person name="Kiss B."/>
            <person name="Kocsube S."/>
            <person name="Kotiranta H."/>
            <person name="LaButti K.M."/>
            <person name="Lechner B.E."/>
            <person name="Liimatainen K."/>
            <person name="Lipzen A."/>
            <person name="Lukacs Z."/>
            <person name="Mihaltcheva S."/>
            <person name="Morgado L.N."/>
            <person name="Niskanen T."/>
            <person name="Noordeloos M.E."/>
            <person name="Ohm R.A."/>
            <person name="Ortiz-Santana B."/>
            <person name="Ovrebo C."/>
            <person name="Racz N."/>
            <person name="Riley R."/>
            <person name="Savchenko A."/>
            <person name="Shiryaev A."/>
            <person name="Soop K."/>
            <person name="Spirin V."/>
            <person name="Szebenyi C."/>
            <person name="Tomsovsky M."/>
            <person name="Tulloss R.E."/>
            <person name="Uehling J."/>
            <person name="Grigoriev I.V."/>
            <person name="Vagvolgyi C."/>
            <person name="Papp T."/>
            <person name="Martin F.M."/>
            <person name="Miettinen O."/>
            <person name="Hibbett D.S."/>
            <person name="Nagy L.G."/>
        </authorList>
    </citation>
    <scope>NUCLEOTIDE SEQUENCE [LARGE SCALE GENOMIC DNA]</scope>
    <source>
        <strain evidence="7 8">CBS 962.96</strain>
    </source>
</reference>
<dbReference type="Proteomes" id="UP000297245">
    <property type="component" value="Unassembled WGS sequence"/>
</dbReference>
<dbReference type="OrthoDB" id="2139957at2759"/>
<dbReference type="InterPro" id="IPR013320">
    <property type="entry name" value="ConA-like_dom_sf"/>
</dbReference>
<dbReference type="GO" id="GO:0005975">
    <property type="term" value="P:carbohydrate metabolic process"/>
    <property type="evidence" value="ECO:0007669"/>
    <property type="project" value="InterPro"/>
</dbReference>
<proteinExistence type="inferred from homology"/>
<dbReference type="GO" id="GO:0004553">
    <property type="term" value="F:hydrolase activity, hydrolyzing O-glycosyl compounds"/>
    <property type="evidence" value="ECO:0007669"/>
    <property type="project" value="InterPro"/>
</dbReference>
<name>A0A4S8L8L1_DENBC</name>
<evidence type="ECO:0000256" key="4">
    <source>
        <dbReference type="RuleBase" id="RU361187"/>
    </source>
</evidence>
<keyword evidence="8" id="KW-1185">Reference proteome</keyword>
<evidence type="ECO:0000313" key="7">
    <source>
        <dbReference type="EMBL" id="THU85057.1"/>
    </source>
</evidence>
<dbReference type="InterPro" id="IPR023296">
    <property type="entry name" value="Glyco_hydro_beta-prop_sf"/>
</dbReference>
<dbReference type="Gene3D" id="2.60.120.200">
    <property type="match status" value="1"/>
</dbReference>
<dbReference type="SUPFAM" id="SSF75005">
    <property type="entry name" value="Arabinanase/levansucrase/invertase"/>
    <property type="match status" value="1"/>
</dbReference>
<organism evidence="7 8">
    <name type="scientific">Dendrothele bispora (strain CBS 962.96)</name>
    <dbReference type="NCBI Taxonomy" id="1314807"/>
    <lineage>
        <taxon>Eukaryota</taxon>
        <taxon>Fungi</taxon>
        <taxon>Dikarya</taxon>
        <taxon>Basidiomycota</taxon>
        <taxon>Agaricomycotina</taxon>
        <taxon>Agaricomycetes</taxon>
        <taxon>Agaricomycetidae</taxon>
        <taxon>Agaricales</taxon>
        <taxon>Agaricales incertae sedis</taxon>
        <taxon>Dendrothele</taxon>
    </lineage>
</organism>
<dbReference type="EMBL" id="ML179567">
    <property type="protein sequence ID" value="THU85057.1"/>
    <property type="molecule type" value="Genomic_DNA"/>
</dbReference>
<feature type="chain" id="PRO_5020500891" evidence="5">
    <location>
        <begin position="22"/>
        <end position="529"/>
    </location>
</feature>
<keyword evidence="3 4" id="KW-0326">Glycosidase</keyword>
<dbReference type="Pfam" id="PF04616">
    <property type="entry name" value="Glyco_hydro_43"/>
    <property type="match status" value="1"/>
</dbReference>
<dbReference type="PANTHER" id="PTHR42812">
    <property type="entry name" value="BETA-XYLOSIDASE"/>
    <property type="match status" value="1"/>
</dbReference>
<feature type="signal peptide" evidence="5">
    <location>
        <begin position="1"/>
        <end position="21"/>
    </location>
</feature>
<evidence type="ECO:0000256" key="5">
    <source>
        <dbReference type="SAM" id="SignalP"/>
    </source>
</evidence>
<accession>A0A4S8L8L1</accession>
<evidence type="ECO:0000259" key="6">
    <source>
        <dbReference type="Pfam" id="PF17851"/>
    </source>
</evidence>
<comment type="similarity">
    <text evidence="1 4">Belongs to the glycosyl hydrolase 43 family.</text>
</comment>
<keyword evidence="5" id="KW-0732">Signal</keyword>
<evidence type="ECO:0000313" key="8">
    <source>
        <dbReference type="Proteomes" id="UP000297245"/>
    </source>
</evidence>
<dbReference type="InterPro" id="IPR006710">
    <property type="entry name" value="Glyco_hydro_43"/>
</dbReference>
<keyword evidence="2 4" id="KW-0378">Hydrolase</keyword>
<dbReference type="SUPFAM" id="SSF49899">
    <property type="entry name" value="Concanavalin A-like lectins/glucanases"/>
    <property type="match status" value="1"/>
</dbReference>
<dbReference type="AlphaFoldDB" id="A0A4S8L8L1"/>
<evidence type="ECO:0000256" key="3">
    <source>
        <dbReference type="ARBA" id="ARBA00023295"/>
    </source>
</evidence>
<dbReference type="InterPro" id="IPR051795">
    <property type="entry name" value="Glycosyl_Hydrlase_43"/>
</dbReference>
<evidence type="ECO:0000256" key="2">
    <source>
        <dbReference type="ARBA" id="ARBA00022801"/>
    </source>
</evidence>
<feature type="domain" description="Beta-xylosidase C-terminal Concanavalin A-like" evidence="6">
    <location>
        <begin position="329"/>
        <end position="517"/>
    </location>
</feature>
<evidence type="ECO:0000256" key="1">
    <source>
        <dbReference type="ARBA" id="ARBA00009865"/>
    </source>
</evidence>
<protein>
    <submittedName>
        <fullName evidence="7">Arabinanase/levansucrase/invertase</fullName>
    </submittedName>
</protein>
<dbReference type="Gene3D" id="2.115.10.20">
    <property type="entry name" value="Glycosyl hydrolase domain, family 43"/>
    <property type="match status" value="1"/>
</dbReference>
<dbReference type="Pfam" id="PF17851">
    <property type="entry name" value="GH43_C2"/>
    <property type="match status" value="1"/>
</dbReference>
<dbReference type="CDD" id="cd09001">
    <property type="entry name" value="GH43_FsAxh1-like"/>
    <property type="match status" value="1"/>
</dbReference>
<dbReference type="InterPro" id="IPR041542">
    <property type="entry name" value="GH43_C2"/>
</dbReference>
<gene>
    <name evidence="7" type="ORF">K435DRAFT_783472</name>
</gene>
<sequence length="529" mass="57084">MRVNLSPLSILAALAVRSVSAVILPNITARQSNTFSTPVIWEDLADLDIIRVGTDYYYSASTMHYSPGAPILHSVDLSHWVFIGHSVPTLSFGSNDYNLAGSHAYVRGIWASTLKHRPSNGEFIWLGCVDFSKTYVYNSPAITGPWSQVSVINNCYYDAGMLIDDDDAIYVAYGNTQISVAKLSADGKSQVSTQQVYSSTVGTIEGSRFYKKNGVYYILVTGPPSKEYVLKSTSGPFGPYTIRSLVLDLPSPIDGGSPHQGGLIDTPSGDWFYMAFVDAYPGGRMPTIAPVTWSSDGWPSVQLVNGGWGTSYVSPLPSQPLGTLQGTDTFTSLGPSWEWNHNPDTTAFQINNGLVLRTATVTNDLYAARNTLTHRILGPKSSGTILLDVTNMADGDQAGLAMFRDMSAWIGVKRSGSTKQIVMVNGLTMSGPNTTPSWQTTSTGQTIATASFTGNQVWFRATADIRPGGTNAATFSYSTDGTTFQNLGNTLTMKTDWTYFMGYRFGIFNFATKALGGSVTAKSFTLALA</sequence>
<dbReference type="PANTHER" id="PTHR42812:SF15">
    <property type="entry name" value="HYDROLASE, PUTATIVE (AFU_ORTHOLOGUE AFUA_2G00930)-RELATED"/>
    <property type="match status" value="1"/>
</dbReference>